<keyword evidence="7" id="KW-1185">Reference proteome</keyword>
<evidence type="ECO:0000256" key="5">
    <source>
        <dbReference type="SAM" id="Phobius"/>
    </source>
</evidence>
<dbReference type="RefSeq" id="WP_200613919.1">
    <property type="nucleotide sequence ID" value="NZ_CP071518.1"/>
</dbReference>
<proteinExistence type="predicted"/>
<dbReference type="PANTHER" id="PTHR43847:SF1">
    <property type="entry name" value="BLL3993 PROTEIN"/>
    <property type="match status" value="1"/>
</dbReference>
<dbReference type="GO" id="GO:0012505">
    <property type="term" value="C:endomembrane system"/>
    <property type="evidence" value="ECO:0007669"/>
    <property type="project" value="UniProtKB-SubCell"/>
</dbReference>
<evidence type="ECO:0000313" key="6">
    <source>
        <dbReference type="EMBL" id="QSX78352.1"/>
    </source>
</evidence>
<dbReference type="AlphaFoldDB" id="A0A975AS33"/>
<feature type="transmembrane region" description="Helical" evidence="5">
    <location>
        <begin position="12"/>
        <end position="33"/>
    </location>
</feature>
<sequence>MFSALETRVPPPFLFLTLATIVWALPGSIYSPVHTAIGVPALLLGLSINAWPKSLFRRAGTTVNPLHPERSSVLITSGLYRYSRNPMYLGYALALLGWVICQGKLLGLGAVAIFIGYVTRFQILPEERQLSARFPAEYAAYKRAVRRWA</sequence>
<protein>
    <submittedName>
        <fullName evidence="6">Isoprenylcysteine carboxylmethyltransferase family protein</fullName>
    </submittedName>
</protein>
<accession>A0A975AS33</accession>
<keyword evidence="3 5" id="KW-1133">Transmembrane helix</keyword>
<dbReference type="InterPro" id="IPR007318">
    <property type="entry name" value="Phopholipid_MeTrfase"/>
</dbReference>
<dbReference type="Proteomes" id="UP000639274">
    <property type="component" value="Chromosome"/>
</dbReference>
<comment type="subcellular location">
    <subcellularLocation>
        <location evidence="1">Endomembrane system</location>
        <topology evidence="1">Multi-pass membrane protein</topology>
    </subcellularLocation>
</comment>
<evidence type="ECO:0000313" key="7">
    <source>
        <dbReference type="Proteomes" id="UP000639274"/>
    </source>
</evidence>
<feature type="transmembrane region" description="Helical" evidence="5">
    <location>
        <begin position="88"/>
        <end position="118"/>
    </location>
</feature>
<gene>
    <name evidence="6" type="ORF">I8J32_017165</name>
</gene>
<keyword evidence="4 5" id="KW-0472">Membrane</keyword>
<name>A0A975AS33_9GAMM</name>
<dbReference type="Pfam" id="PF04191">
    <property type="entry name" value="PEMT"/>
    <property type="match status" value="1"/>
</dbReference>
<dbReference type="KEGG" id="lsf:I8J32_017165"/>
<evidence type="ECO:0000256" key="1">
    <source>
        <dbReference type="ARBA" id="ARBA00004127"/>
    </source>
</evidence>
<evidence type="ECO:0000256" key="3">
    <source>
        <dbReference type="ARBA" id="ARBA00022989"/>
    </source>
</evidence>
<evidence type="ECO:0000256" key="4">
    <source>
        <dbReference type="ARBA" id="ARBA00023136"/>
    </source>
</evidence>
<dbReference type="EMBL" id="CP071518">
    <property type="protein sequence ID" value="QSX78352.1"/>
    <property type="molecule type" value="Genomic_DNA"/>
</dbReference>
<dbReference type="InterPro" id="IPR052527">
    <property type="entry name" value="Metal_cation-efflux_comp"/>
</dbReference>
<keyword evidence="2 5" id="KW-0812">Transmembrane</keyword>
<organism evidence="6 7">
    <name type="scientific">Agrilutibacter solisilvae</name>
    <dbReference type="NCBI Taxonomy" id="2763317"/>
    <lineage>
        <taxon>Bacteria</taxon>
        <taxon>Pseudomonadati</taxon>
        <taxon>Pseudomonadota</taxon>
        <taxon>Gammaproteobacteria</taxon>
        <taxon>Lysobacterales</taxon>
        <taxon>Lysobacteraceae</taxon>
        <taxon>Agrilutibacter</taxon>
    </lineage>
</organism>
<dbReference type="PANTHER" id="PTHR43847">
    <property type="entry name" value="BLL3993 PROTEIN"/>
    <property type="match status" value="1"/>
</dbReference>
<evidence type="ECO:0000256" key="2">
    <source>
        <dbReference type="ARBA" id="ARBA00022692"/>
    </source>
</evidence>
<dbReference type="Gene3D" id="1.20.120.1630">
    <property type="match status" value="1"/>
</dbReference>
<reference evidence="6 7" key="1">
    <citation type="submission" date="2021-03" db="EMBL/GenBank/DDBJ databases">
        <title>Lysobacter sp. nov. isolated from soil of gangwondo yeongwol, south Korea.</title>
        <authorList>
            <person name="Kim K.R."/>
            <person name="Kim K.H."/>
            <person name="Jeon C.O."/>
        </authorList>
    </citation>
    <scope>NUCLEOTIDE SEQUENCE [LARGE SCALE GENOMIC DNA]</scope>
    <source>
        <strain evidence="6 7">R19</strain>
    </source>
</reference>